<evidence type="ECO:0000256" key="7">
    <source>
        <dbReference type="ARBA" id="ARBA00014165"/>
    </source>
</evidence>
<accession>A0A917PR83</accession>
<evidence type="ECO:0000256" key="1">
    <source>
        <dbReference type="ARBA" id="ARBA00001614"/>
    </source>
</evidence>
<comment type="similarity">
    <text evidence="4 12">Belongs to the aldose epimerase family.</text>
</comment>
<evidence type="ECO:0000256" key="8">
    <source>
        <dbReference type="ARBA" id="ARBA00022490"/>
    </source>
</evidence>
<keyword evidence="11 12" id="KW-0119">Carbohydrate metabolism</keyword>
<dbReference type="GO" id="GO:0005737">
    <property type="term" value="C:cytoplasm"/>
    <property type="evidence" value="ECO:0007669"/>
    <property type="project" value="UniProtKB-SubCell"/>
</dbReference>
<dbReference type="InterPro" id="IPR011013">
    <property type="entry name" value="Gal_mutarotase_sf_dom"/>
</dbReference>
<evidence type="ECO:0000256" key="12">
    <source>
        <dbReference type="PIRNR" id="PIRNR005096"/>
    </source>
</evidence>
<evidence type="ECO:0000256" key="13">
    <source>
        <dbReference type="PIRSR" id="PIRSR005096-1"/>
    </source>
</evidence>
<keyword evidence="10 12" id="KW-0413">Isomerase</keyword>
<dbReference type="AlphaFoldDB" id="A0A917PR83"/>
<evidence type="ECO:0000313" key="17">
    <source>
        <dbReference type="EMBL" id="GGJ88046.1"/>
    </source>
</evidence>
<comment type="pathway">
    <text evidence="3 12">Carbohydrate metabolism; hexose metabolism.</text>
</comment>
<dbReference type="InterPro" id="IPR047215">
    <property type="entry name" value="Galactose_mutarotase-like"/>
</dbReference>
<comment type="catalytic activity">
    <reaction evidence="1 12">
        <text>alpha-D-glucose = beta-D-glucose</text>
        <dbReference type="Rhea" id="RHEA:10264"/>
        <dbReference type="ChEBI" id="CHEBI:15903"/>
        <dbReference type="ChEBI" id="CHEBI:17925"/>
        <dbReference type="EC" id="5.1.3.3"/>
    </reaction>
</comment>
<evidence type="ECO:0000256" key="2">
    <source>
        <dbReference type="ARBA" id="ARBA00004496"/>
    </source>
</evidence>
<organism evidence="17 18">
    <name type="scientific">Pseudomonas matsuisoli</name>
    <dbReference type="NCBI Taxonomy" id="1515666"/>
    <lineage>
        <taxon>Bacteria</taxon>
        <taxon>Pseudomonadati</taxon>
        <taxon>Pseudomonadota</taxon>
        <taxon>Gammaproteobacteria</taxon>
        <taxon>Pseudomonadales</taxon>
        <taxon>Pseudomonadaceae</taxon>
        <taxon>Pseudomonas</taxon>
    </lineage>
</organism>
<keyword evidence="8" id="KW-0963">Cytoplasm</keyword>
<dbReference type="PIRSF" id="PIRSF005096">
    <property type="entry name" value="GALM"/>
    <property type="match status" value="1"/>
</dbReference>
<comment type="subunit">
    <text evidence="5">Monomer.</text>
</comment>
<dbReference type="InterPro" id="IPR014718">
    <property type="entry name" value="GH-type_carb-bd"/>
</dbReference>
<dbReference type="Proteomes" id="UP000635983">
    <property type="component" value="Unassembled WGS sequence"/>
</dbReference>
<dbReference type="NCBIfam" id="NF008277">
    <property type="entry name" value="PRK11055.1"/>
    <property type="match status" value="1"/>
</dbReference>
<evidence type="ECO:0000256" key="11">
    <source>
        <dbReference type="ARBA" id="ARBA00023277"/>
    </source>
</evidence>
<keyword evidence="16" id="KW-0732">Signal</keyword>
<evidence type="ECO:0000256" key="4">
    <source>
        <dbReference type="ARBA" id="ARBA00006206"/>
    </source>
</evidence>
<comment type="caution">
    <text evidence="17">The sequence shown here is derived from an EMBL/GenBank/DDBJ whole genome shotgun (WGS) entry which is preliminary data.</text>
</comment>
<dbReference type="Gene3D" id="2.70.98.10">
    <property type="match status" value="1"/>
</dbReference>
<proteinExistence type="inferred from homology"/>
<gene>
    <name evidence="17" type="primary">galM</name>
    <name evidence="17" type="ORF">GCM10009304_12220</name>
</gene>
<feature type="binding site" evidence="15">
    <location>
        <begin position="216"/>
        <end position="218"/>
    </location>
    <ligand>
        <name>beta-D-galactose</name>
        <dbReference type="ChEBI" id="CHEBI:27667"/>
    </ligand>
</feature>
<name>A0A917PR83_9PSED</name>
<evidence type="ECO:0000256" key="5">
    <source>
        <dbReference type="ARBA" id="ARBA00011245"/>
    </source>
</evidence>
<keyword evidence="9" id="KW-0597">Phosphoprotein</keyword>
<dbReference type="SUPFAM" id="SSF74650">
    <property type="entry name" value="Galactose mutarotase-like"/>
    <property type="match status" value="1"/>
</dbReference>
<dbReference type="FunFam" id="2.70.98.10:FF:000003">
    <property type="entry name" value="Aldose 1-epimerase"/>
    <property type="match status" value="1"/>
</dbReference>
<dbReference type="GO" id="GO:0006006">
    <property type="term" value="P:glucose metabolic process"/>
    <property type="evidence" value="ECO:0007669"/>
    <property type="project" value="TreeGrafter"/>
</dbReference>
<feature type="active site" description="Proton donor" evidence="13">
    <location>
        <position position="216"/>
    </location>
</feature>
<dbReference type="CDD" id="cd09019">
    <property type="entry name" value="galactose_mutarotase_like"/>
    <property type="match status" value="1"/>
</dbReference>
<protein>
    <recommendedName>
        <fullName evidence="7 12">Aldose 1-epimerase</fullName>
        <ecNumber evidence="6 12">5.1.3.3</ecNumber>
    </recommendedName>
</protein>
<comment type="subcellular location">
    <subcellularLocation>
        <location evidence="2">Cytoplasm</location>
    </subcellularLocation>
</comment>
<dbReference type="InterPro" id="IPR008183">
    <property type="entry name" value="Aldose_1/G6P_1-epimerase"/>
</dbReference>
<sequence>MSRTNSKVRWPHCTLALCTLGCALMMTSFSAAADGLSGQPGTFDRTPQGQEIGQYTLRNSHGMEAVVIAYGATLQALKVPDRQGKIDDIVLGFDDLAGYQANGTVYFGATIGRFGNRLDGGTFTLDGTTYQVPKNDKSNALHGGTQGFDKRIWTIRPHEENGWVGVELTYVSPDGEMGFPGTLTTHVIYSLNDDNELRIQYRATTDKPTVLNLTNHSYFNLAGAGNGTILEQTMRMDASHYTPVKETLIPTGELAPVAGTPMDFRKDTPLGARIRDNHQQLVHAEPKQRGFDFNWVLDTKGDASRVAAEAHDPASGRLLQLYTTEPGVQLYTGNFLDGSIKGKGGKAYPHWGAFTLETQHYPDAPNQSNFPSTRLDPGQTYTQTTVFKLGIR</sequence>
<feature type="signal peptide" evidence="16">
    <location>
        <begin position="1"/>
        <end position="33"/>
    </location>
</feature>
<dbReference type="PANTHER" id="PTHR10091:SF0">
    <property type="entry name" value="GALACTOSE MUTAROTASE"/>
    <property type="match status" value="1"/>
</dbReference>
<dbReference type="EMBL" id="BMPO01000002">
    <property type="protein sequence ID" value="GGJ88046.1"/>
    <property type="molecule type" value="Genomic_DNA"/>
</dbReference>
<feature type="active site" description="Proton acceptor" evidence="13">
    <location>
        <position position="357"/>
    </location>
</feature>
<evidence type="ECO:0000256" key="10">
    <source>
        <dbReference type="ARBA" id="ARBA00023235"/>
    </source>
</evidence>
<dbReference type="Pfam" id="PF01263">
    <property type="entry name" value="Aldose_epim"/>
    <property type="match status" value="1"/>
</dbReference>
<feature type="binding site" evidence="14">
    <location>
        <position position="292"/>
    </location>
    <ligand>
        <name>beta-D-galactose</name>
        <dbReference type="ChEBI" id="CHEBI:27667"/>
    </ligand>
</feature>
<dbReference type="PROSITE" id="PS00545">
    <property type="entry name" value="ALDOSE_1_EPIMERASE"/>
    <property type="match status" value="1"/>
</dbReference>
<reference evidence="17" key="2">
    <citation type="submission" date="2020-09" db="EMBL/GenBank/DDBJ databases">
        <authorList>
            <person name="Sun Q."/>
            <person name="Ohkuma M."/>
        </authorList>
    </citation>
    <scope>NUCLEOTIDE SEQUENCE</scope>
    <source>
        <strain evidence="17">JCM 30078</strain>
    </source>
</reference>
<keyword evidence="18" id="KW-1185">Reference proteome</keyword>
<feature type="chain" id="PRO_5037823781" description="Aldose 1-epimerase" evidence="16">
    <location>
        <begin position="34"/>
        <end position="392"/>
    </location>
</feature>
<evidence type="ECO:0000256" key="3">
    <source>
        <dbReference type="ARBA" id="ARBA00005028"/>
    </source>
</evidence>
<evidence type="ECO:0000256" key="14">
    <source>
        <dbReference type="PIRSR" id="PIRSR005096-2"/>
    </source>
</evidence>
<evidence type="ECO:0000256" key="9">
    <source>
        <dbReference type="ARBA" id="ARBA00022553"/>
    </source>
</evidence>
<dbReference type="InterPro" id="IPR018052">
    <property type="entry name" value="Ald1_epimerase_CS"/>
</dbReference>
<dbReference type="RefSeq" id="WP_229779251.1">
    <property type="nucleotide sequence ID" value="NZ_BMPO01000002.1"/>
</dbReference>
<evidence type="ECO:0000256" key="6">
    <source>
        <dbReference type="ARBA" id="ARBA00013185"/>
    </source>
</evidence>
<evidence type="ECO:0000256" key="16">
    <source>
        <dbReference type="SAM" id="SignalP"/>
    </source>
</evidence>
<dbReference type="GO" id="GO:0033499">
    <property type="term" value="P:galactose catabolic process via UDP-galactose, Leloir pathway"/>
    <property type="evidence" value="ECO:0007669"/>
    <property type="project" value="TreeGrafter"/>
</dbReference>
<reference evidence="17" key="1">
    <citation type="journal article" date="2014" name="Int. J. Syst. Evol. Microbiol.">
        <title>Complete genome sequence of Corynebacterium casei LMG S-19264T (=DSM 44701T), isolated from a smear-ripened cheese.</title>
        <authorList>
            <consortium name="US DOE Joint Genome Institute (JGI-PGF)"/>
            <person name="Walter F."/>
            <person name="Albersmeier A."/>
            <person name="Kalinowski J."/>
            <person name="Ruckert C."/>
        </authorList>
    </citation>
    <scope>NUCLEOTIDE SEQUENCE</scope>
    <source>
        <strain evidence="17">JCM 30078</strain>
    </source>
</reference>
<dbReference type="GO" id="GO:0030246">
    <property type="term" value="F:carbohydrate binding"/>
    <property type="evidence" value="ECO:0007669"/>
    <property type="project" value="InterPro"/>
</dbReference>
<dbReference type="PANTHER" id="PTHR10091">
    <property type="entry name" value="ALDOSE-1-EPIMERASE"/>
    <property type="match status" value="1"/>
</dbReference>
<dbReference type="GO" id="GO:0004034">
    <property type="term" value="F:aldose 1-epimerase activity"/>
    <property type="evidence" value="ECO:0007669"/>
    <property type="project" value="UniProtKB-EC"/>
</dbReference>
<dbReference type="EC" id="5.1.3.3" evidence="6 12"/>
<dbReference type="InterPro" id="IPR015443">
    <property type="entry name" value="Aldose_1-epimerase"/>
</dbReference>
<evidence type="ECO:0000313" key="18">
    <source>
        <dbReference type="Proteomes" id="UP000635983"/>
    </source>
</evidence>
<feature type="binding site" evidence="15">
    <location>
        <begin position="116"/>
        <end position="117"/>
    </location>
    <ligand>
        <name>beta-D-galactose</name>
        <dbReference type="ChEBI" id="CHEBI:27667"/>
    </ligand>
</feature>
<evidence type="ECO:0000256" key="15">
    <source>
        <dbReference type="PIRSR" id="PIRSR005096-3"/>
    </source>
</evidence>